<dbReference type="FunFam" id="1.10.630.10:FF:000036">
    <property type="entry name" value="CYtochrome P450 family"/>
    <property type="match status" value="1"/>
</dbReference>
<dbReference type="PRINTS" id="PR00385">
    <property type="entry name" value="P450"/>
</dbReference>
<dbReference type="Pfam" id="PF00067">
    <property type="entry name" value="p450"/>
    <property type="match status" value="1"/>
</dbReference>
<dbReference type="GO" id="GO:0005506">
    <property type="term" value="F:iron ion binding"/>
    <property type="evidence" value="ECO:0007669"/>
    <property type="project" value="InterPro"/>
</dbReference>
<keyword evidence="7" id="KW-0349">Heme</keyword>
<evidence type="ECO:0000313" key="10">
    <source>
        <dbReference type="Proteomes" id="UP001283361"/>
    </source>
</evidence>
<keyword evidence="8" id="KW-1133">Transmembrane helix</keyword>
<comment type="similarity">
    <text evidence="2">Belongs to the cytochrome P450 family.</text>
</comment>
<evidence type="ECO:0000256" key="3">
    <source>
        <dbReference type="ARBA" id="ARBA00022723"/>
    </source>
</evidence>
<keyword evidence="8" id="KW-0472">Membrane</keyword>
<proteinExistence type="inferred from homology"/>
<evidence type="ECO:0000256" key="4">
    <source>
        <dbReference type="ARBA" id="ARBA00023002"/>
    </source>
</evidence>
<keyword evidence="3 7" id="KW-0479">Metal-binding</keyword>
<evidence type="ECO:0000256" key="5">
    <source>
        <dbReference type="ARBA" id="ARBA00023004"/>
    </source>
</evidence>
<dbReference type="EMBL" id="JAWDGP010006221">
    <property type="protein sequence ID" value="KAK3745452.1"/>
    <property type="molecule type" value="Genomic_DNA"/>
</dbReference>
<dbReference type="PRINTS" id="PR00463">
    <property type="entry name" value="EP450I"/>
</dbReference>
<gene>
    <name evidence="9" type="ORF">RRG08_046111</name>
</gene>
<comment type="cofactor">
    <cofactor evidence="1 7">
        <name>heme</name>
        <dbReference type="ChEBI" id="CHEBI:30413"/>
    </cofactor>
</comment>
<keyword evidence="4" id="KW-0560">Oxidoreductase</keyword>
<keyword evidence="10" id="KW-1185">Reference proteome</keyword>
<evidence type="ECO:0000256" key="2">
    <source>
        <dbReference type="ARBA" id="ARBA00010617"/>
    </source>
</evidence>
<name>A0AAE0YGY8_9GAST</name>
<protein>
    <recommendedName>
        <fullName evidence="11">Cytochrome P450</fullName>
    </recommendedName>
</protein>
<feature type="transmembrane region" description="Helical" evidence="8">
    <location>
        <begin position="6"/>
        <end position="23"/>
    </location>
</feature>
<evidence type="ECO:0008006" key="11">
    <source>
        <dbReference type="Google" id="ProtNLM"/>
    </source>
</evidence>
<dbReference type="SUPFAM" id="SSF48264">
    <property type="entry name" value="Cytochrome P450"/>
    <property type="match status" value="1"/>
</dbReference>
<dbReference type="PANTHER" id="PTHR24300">
    <property type="entry name" value="CYTOCHROME P450 508A4-RELATED"/>
    <property type="match status" value="1"/>
</dbReference>
<dbReference type="PANTHER" id="PTHR24300:SF375">
    <property type="entry name" value="CYTOCHROME P450 FAMILY"/>
    <property type="match status" value="1"/>
</dbReference>
<feature type="binding site" description="axial binding residue" evidence="7">
    <location>
        <position position="445"/>
    </location>
    <ligand>
        <name>heme</name>
        <dbReference type="ChEBI" id="CHEBI:30413"/>
    </ligand>
    <ligandPart>
        <name>Fe</name>
        <dbReference type="ChEBI" id="CHEBI:18248"/>
    </ligandPart>
</feature>
<evidence type="ECO:0000256" key="6">
    <source>
        <dbReference type="ARBA" id="ARBA00023033"/>
    </source>
</evidence>
<reference evidence="9" key="1">
    <citation type="journal article" date="2023" name="G3 (Bethesda)">
        <title>A reference genome for the long-term kleptoplast-retaining sea slug Elysia crispata morphotype clarki.</title>
        <authorList>
            <person name="Eastman K.E."/>
            <person name="Pendleton A.L."/>
            <person name="Shaikh M.A."/>
            <person name="Suttiyut T."/>
            <person name="Ogas R."/>
            <person name="Tomko P."/>
            <person name="Gavelis G."/>
            <person name="Widhalm J.R."/>
            <person name="Wisecaver J.H."/>
        </authorList>
    </citation>
    <scope>NUCLEOTIDE SEQUENCE</scope>
    <source>
        <strain evidence="9">ECLA1</strain>
    </source>
</reference>
<comment type="caution">
    <text evidence="9">The sequence shown here is derived from an EMBL/GenBank/DDBJ whole genome shotgun (WGS) entry which is preliminary data.</text>
</comment>
<organism evidence="9 10">
    <name type="scientific">Elysia crispata</name>
    <name type="common">lettuce slug</name>
    <dbReference type="NCBI Taxonomy" id="231223"/>
    <lineage>
        <taxon>Eukaryota</taxon>
        <taxon>Metazoa</taxon>
        <taxon>Spiralia</taxon>
        <taxon>Lophotrochozoa</taxon>
        <taxon>Mollusca</taxon>
        <taxon>Gastropoda</taxon>
        <taxon>Heterobranchia</taxon>
        <taxon>Euthyneura</taxon>
        <taxon>Panpulmonata</taxon>
        <taxon>Sacoglossa</taxon>
        <taxon>Placobranchoidea</taxon>
        <taxon>Plakobranchidae</taxon>
        <taxon>Elysia</taxon>
    </lineage>
</organism>
<dbReference type="InterPro" id="IPR036396">
    <property type="entry name" value="Cyt_P450_sf"/>
</dbReference>
<dbReference type="InterPro" id="IPR002401">
    <property type="entry name" value="Cyt_P450_E_grp-I"/>
</dbReference>
<evidence type="ECO:0000256" key="7">
    <source>
        <dbReference type="PIRSR" id="PIRSR602401-1"/>
    </source>
</evidence>
<dbReference type="InterPro" id="IPR001128">
    <property type="entry name" value="Cyt_P450"/>
</dbReference>
<dbReference type="GO" id="GO:0005737">
    <property type="term" value="C:cytoplasm"/>
    <property type="evidence" value="ECO:0007669"/>
    <property type="project" value="TreeGrafter"/>
</dbReference>
<dbReference type="GO" id="GO:0006805">
    <property type="term" value="P:xenobiotic metabolic process"/>
    <property type="evidence" value="ECO:0007669"/>
    <property type="project" value="TreeGrafter"/>
</dbReference>
<dbReference type="Proteomes" id="UP001283361">
    <property type="component" value="Unassembled WGS sequence"/>
</dbReference>
<evidence type="ECO:0000313" key="9">
    <source>
        <dbReference type="EMBL" id="KAK3745452.1"/>
    </source>
</evidence>
<accession>A0AAE0YGY8</accession>
<keyword evidence="8" id="KW-0812">Transmembrane</keyword>
<keyword evidence="5 7" id="KW-0408">Iron</keyword>
<dbReference type="AlphaFoldDB" id="A0AAE0YGY8"/>
<dbReference type="GO" id="GO:0020037">
    <property type="term" value="F:heme binding"/>
    <property type="evidence" value="ECO:0007669"/>
    <property type="project" value="InterPro"/>
</dbReference>
<evidence type="ECO:0000256" key="8">
    <source>
        <dbReference type="SAM" id="Phobius"/>
    </source>
</evidence>
<dbReference type="GO" id="GO:0016712">
    <property type="term" value="F:oxidoreductase activity, acting on paired donors, with incorporation or reduction of molecular oxygen, reduced flavin or flavoprotein as one donor, and incorporation of one atom of oxygen"/>
    <property type="evidence" value="ECO:0007669"/>
    <property type="project" value="TreeGrafter"/>
</dbReference>
<evidence type="ECO:0000256" key="1">
    <source>
        <dbReference type="ARBA" id="ARBA00001971"/>
    </source>
</evidence>
<dbReference type="Gene3D" id="1.10.630.10">
    <property type="entry name" value="Cytochrome P450"/>
    <property type="match status" value="1"/>
</dbReference>
<sequence length="501" mass="56818">MLQLDFMTVLFTGAIALLCWYFFKTNANHGKLPPCPLKPWPLVGNIFQMGADSRAQFKAWHKQCGDLFSIYFGSTVVVVVNGFKTYREVFMTKGAVTSDRPDMFFNQAIGMSHRGLAFTSGAVWREHRYTAHQILKEFGMGTNLLAEKITEEVICYVNTLAEKKGKPVDPQHFTYVSVSNIIGSIIFGRRFSYDDPRFKKTVKSIKTVAECAGMAGAVNFLPILKYLPGDIFKAKAIKVSYLNVKNLLAEMIFEVEGKGDNNPKEVENGNYIFSYRDKQRKKTQSRKATSLDDEHLLKSTIDLFGAGTETVSSTIVWCLLFILHTPSVQTKIHEELDREVGQGRQPIMEDQARLPYLNTVIKETQRLSSVVPFSVMHKTSEEIKIGDFVIPNDTILIPNLDSVLHDPEIWGSDAEVFNPERFLDKDGNVIHREEFIPYSMGPRICLGDAMAKIELFLFLSFMFQRFQFVARDPLHPPTLKPNIGFTSVPTAFEIICVDRFK</sequence>
<dbReference type="GO" id="GO:0006082">
    <property type="term" value="P:organic acid metabolic process"/>
    <property type="evidence" value="ECO:0007669"/>
    <property type="project" value="TreeGrafter"/>
</dbReference>
<dbReference type="InterPro" id="IPR050182">
    <property type="entry name" value="Cytochrome_P450_fam2"/>
</dbReference>
<keyword evidence="6" id="KW-0503">Monooxygenase</keyword>